<dbReference type="PROSITE" id="PS50982">
    <property type="entry name" value="MBD"/>
    <property type="match status" value="1"/>
</dbReference>
<dbReference type="Pfam" id="PF01429">
    <property type="entry name" value="MBD"/>
    <property type="match status" value="1"/>
</dbReference>
<dbReference type="Gene3D" id="3.30.890.10">
    <property type="entry name" value="Methyl-cpg-binding Protein 2, Chain A"/>
    <property type="match status" value="1"/>
</dbReference>
<evidence type="ECO:0000256" key="4">
    <source>
        <dbReference type="ARBA" id="ARBA00023163"/>
    </source>
</evidence>
<proteinExistence type="predicted"/>
<keyword evidence="5" id="KW-0539">Nucleus</keyword>
<dbReference type="PANTHER" id="PTHR33729">
    <property type="entry name" value="METHYL-CPG BINDING DOMAIN CONTAINING PROTEIN, EXPRESSED"/>
    <property type="match status" value="1"/>
</dbReference>
<sequence length="370" mass="40349">MESTVMVEKEGQSGPKDEVLSVELPAPPAWKKLFLPKKGGTPRKSEIVFFAPTGEEISNRKQLEQYLKAHPGNPAISEFDWGTGETPRRSARISEKAKSTPPPESEPLKKRSRKSPGSKKENKEVESATKETKVESAPDETKVESASEETKGAKEIQVQDAVVATKEDTEGNKEKDASEEKKLDNGDNQQQTKRTENQDVNMEEANRADTEKVKTQSDGEVIKISDVGGEAATAENQEGNEEVQKQENDVVAVVEERVTEEVVTTVVIENNKEEPPTESEKENGSSDIKQDKLDYTTVEVNGGAEKENPDGEVVPSVGETNAKEDIPVSDGKSVNQAEERVKKIDGEVIENGKVIGVPCNEHSSAPPVSC</sequence>
<dbReference type="EMBL" id="JARAOO010000007">
    <property type="protein sequence ID" value="KAJ7962854.1"/>
    <property type="molecule type" value="Genomic_DNA"/>
</dbReference>
<dbReference type="InterPro" id="IPR039622">
    <property type="entry name" value="MBD10/11"/>
</dbReference>
<feature type="compositionally biased region" description="Basic and acidic residues" evidence="6">
    <location>
        <begin position="7"/>
        <end position="19"/>
    </location>
</feature>
<keyword evidence="4" id="KW-0804">Transcription</keyword>
<accession>A0AAD7LR87</accession>
<evidence type="ECO:0000313" key="8">
    <source>
        <dbReference type="EMBL" id="KAJ7962854.1"/>
    </source>
</evidence>
<comment type="caution">
    <text evidence="8">The sequence shown here is derived from an EMBL/GenBank/DDBJ whole genome shotgun (WGS) entry which is preliminary data.</text>
</comment>
<feature type="compositionally biased region" description="Basic and acidic residues" evidence="6">
    <location>
        <begin position="270"/>
        <end position="294"/>
    </location>
</feature>
<dbReference type="Proteomes" id="UP001163823">
    <property type="component" value="Chromosome 7"/>
</dbReference>
<feature type="region of interest" description="Disordered" evidence="6">
    <location>
        <begin position="1"/>
        <end position="20"/>
    </location>
</feature>
<feature type="compositionally biased region" description="Basic and acidic residues" evidence="6">
    <location>
        <begin position="86"/>
        <end position="98"/>
    </location>
</feature>
<reference evidence="8" key="1">
    <citation type="journal article" date="2023" name="Science">
        <title>Elucidation of the pathway for biosynthesis of saponin adjuvants from the soapbark tree.</title>
        <authorList>
            <person name="Reed J."/>
            <person name="Orme A."/>
            <person name="El-Demerdash A."/>
            <person name="Owen C."/>
            <person name="Martin L.B.B."/>
            <person name="Misra R.C."/>
            <person name="Kikuchi S."/>
            <person name="Rejzek M."/>
            <person name="Martin A.C."/>
            <person name="Harkess A."/>
            <person name="Leebens-Mack J."/>
            <person name="Louveau T."/>
            <person name="Stephenson M.J."/>
            <person name="Osbourn A."/>
        </authorList>
    </citation>
    <scope>NUCLEOTIDE SEQUENCE</scope>
    <source>
        <strain evidence="8">S10</strain>
    </source>
</reference>
<dbReference type="PANTHER" id="PTHR33729:SF6">
    <property type="entry name" value="METHYL-CPG-BINDING DOMAIN-CONTAINING PROTEIN 11"/>
    <property type="match status" value="1"/>
</dbReference>
<feature type="compositionally biased region" description="Basic and acidic residues" evidence="6">
    <location>
        <begin position="165"/>
        <end position="185"/>
    </location>
</feature>
<evidence type="ECO:0000259" key="7">
    <source>
        <dbReference type="PROSITE" id="PS50982"/>
    </source>
</evidence>
<evidence type="ECO:0000256" key="5">
    <source>
        <dbReference type="ARBA" id="ARBA00023242"/>
    </source>
</evidence>
<feature type="domain" description="MBD" evidence="7">
    <location>
        <begin position="16"/>
        <end position="86"/>
    </location>
</feature>
<comment type="subcellular location">
    <subcellularLocation>
        <location evidence="1">Nucleus</location>
    </subcellularLocation>
</comment>
<dbReference type="InterPro" id="IPR016177">
    <property type="entry name" value="DNA-bd_dom_sf"/>
</dbReference>
<dbReference type="InterPro" id="IPR001739">
    <property type="entry name" value="Methyl_CpG_DNA-bd"/>
</dbReference>
<feature type="region of interest" description="Disordered" evidence="6">
    <location>
        <begin position="269"/>
        <end position="336"/>
    </location>
</feature>
<evidence type="ECO:0000256" key="3">
    <source>
        <dbReference type="ARBA" id="ARBA00023125"/>
    </source>
</evidence>
<feature type="compositionally biased region" description="Basic and acidic residues" evidence="6">
    <location>
        <begin position="204"/>
        <end position="223"/>
    </location>
</feature>
<feature type="compositionally biased region" description="Basic and acidic residues" evidence="6">
    <location>
        <begin position="118"/>
        <end position="154"/>
    </location>
</feature>
<protein>
    <submittedName>
        <fullName evidence="8">Methyl-CpG-binding domain-containing protein</fullName>
    </submittedName>
</protein>
<dbReference type="SUPFAM" id="SSF54171">
    <property type="entry name" value="DNA-binding domain"/>
    <property type="match status" value="1"/>
</dbReference>
<evidence type="ECO:0000256" key="6">
    <source>
        <dbReference type="SAM" id="MobiDB-lite"/>
    </source>
</evidence>
<evidence type="ECO:0000256" key="2">
    <source>
        <dbReference type="ARBA" id="ARBA00023015"/>
    </source>
</evidence>
<name>A0AAD7LR87_QUISA</name>
<keyword evidence="9" id="KW-1185">Reference proteome</keyword>
<gene>
    <name evidence="8" type="ORF">O6P43_018023</name>
</gene>
<keyword evidence="2" id="KW-0805">Transcription regulation</keyword>
<dbReference type="GO" id="GO:0003677">
    <property type="term" value="F:DNA binding"/>
    <property type="evidence" value="ECO:0007669"/>
    <property type="project" value="UniProtKB-KW"/>
</dbReference>
<evidence type="ECO:0000256" key="1">
    <source>
        <dbReference type="ARBA" id="ARBA00004123"/>
    </source>
</evidence>
<dbReference type="KEGG" id="qsa:O6P43_018023"/>
<dbReference type="AlphaFoldDB" id="A0AAD7LR87"/>
<evidence type="ECO:0000313" key="9">
    <source>
        <dbReference type="Proteomes" id="UP001163823"/>
    </source>
</evidence>
<keyword evidence="3" id="KW-0238">DNA-binding</keyword>
<feature type="region of interest" description="Disordered" evidence="6">
    <location>
        <begin position="68"/>
        <end position="247"/>
    </location>
</feature>
<organism evidence="8 9">
    <name type="scientific">Quillaja saponaria</name>
    <name type="common">Soap bark tree</name>
    <dbReference type="NCBI Taxonomy" id="32244"/>
    <lineage>
        <taxon>Eukaryota</taxon>
        <taxon>Viridiplantae</taxon>
        <taxon>Streptophyta</taxon>
        <taxon>Embryophyta</taxon>
        <taxon>Tracheophyta</taxon>
        <taxon>Spermatophyta</taxon>
        <taxon>Magnoliopsida</taxon>
        <taxon>eudicotyledons</taxon>
        <taxon>Gunneridae</taxon>
        <taxon>Pentapetalae</taxon>
        <taxon>rosids</taxon>
        <taxon>fabids</taxon>
        <taxon>Fabales</taxon>
        <taxon>Quillajaceae</taxon>
        <taxon>Quillaja</taxon>
    </lineage>
</organism>
<dbReference type="GO" id="GO:0005634">
    <property type="term" value="C:nucleus"/>
    <property type="evidence" value="ECO:0007669"/>
    <property type="project" value="UniProtKB-SubCell"/>
</dbReference>